<evidence type="ECO:0000256" key="8">
    <source>
        <dbReference type="ARBA" id="ARBA00023128"/>
    </source>
</evidence>
<dbReference type="PANTHER" id="PTHR43380">
    <property type="entry name" value="2-OXOISOVALERATE DEHYDROGENASE SUBUNIT ALPHA, MITOCHONDRIAL"/>
    <property type="match status" value="1"/>
</dbReference>
<reference evidence="11" key="1">
    <citation type="journal article" date="2023" name="Genome Biol. Evol.">
        <title>Long-read-based Genome Assembly of Drosophila gunungcola Reveals Fewer Chemosensory Genes in Flower-breeding Species.</title>
        <authorList>
            <person name="Negi A."/>
            <person name="Liao B.Y."/>
            <person name="Yeh S.D."/>
        </authorList>
    </citation>
    <scope>NUCLEOTIDE SEQUENCE</scope>
    <source>
        <strain evidence="11">Sukarami</strain>
    </source>
</reference>
<keyword evidence="5" id="KW-0809">Transit peptide</keyword>
<evidence type="ECO:0000256" key="1">
    <source>
        <dbReference type="ARBA" id="ARBA00001964"/>
    </source>
</evidence>
<keyword evidence="9" id="KW-0786">Thiamine pyrophosphate</keyword>
<evidence type="ECO:0000256" key="6">
    <source>
        <dbReference type="ARBA" id="ARBA00022958"/>
    </source>
</evidence>
<dbReference type="EMBL" id="JAMKOV010000001">
    <property type="protein sequence ID" value="KAI8045799.1"/>
    <property type="molecule type" value="Genomic_DNA"/>
</dbReference>
<proteinExistence type="inferred from homology"/>
<dbReference type="Proteomes" id="UP001059596">
    <property type="component" value="Chromosome 3R"/>
</dbReference>
<dbReference type="InterPro" id="IPR050771">
    <property type="entry name" value="Alpha-ketoacid_DH_E1_comp"/>
</dbReference>
<gene>
    <name evidence="11" type="ORF">M5D96_001988</name>
</gene>
<dbReference type="Pfam" id="PF00676">
    <property type="entry name" value="E1_dh"/>
    <property type="match status" value="1"/>
</dbReference>
<dbReference type="OrthoDB" id="3845at2759"/>
<dbReference type="PANTHER" id="PTHR43380:SF1">
    <property type="entry name" value="2-OXOISOVALERATE DEHYDROGENASE SUBUNIT ALPHA, MITOCHONDRIAL"/>
    <property type="match status" value="1"/>
</dbReference>
<evidence type="ECO:0000313" key="12">
    <source>
        <dbReference type="Proteomes" id="UP001059596"/>
    </source>
</evidence>
<dbReference type="CDD" id="cd02000">
    <property type="entry name" value="TPP_E1_PDC_ADC_BCADC"/>
    <property type="match status" value="1"/>
</dbReference>
<dbReference type="Gene3D" id="3.40.50.970">
    <property type="match status" value="1"/>
</dbReference>
<keyword evidence="7 9" id="KW-0560">Oxidoreductase</keyword>
<dbReference type="GO" id="GO:0005759">
    <property type="term" value="C:mitochondrial matrix"/>
    <property type="evidence" value="ECO:0007669"/>
    <property type="project" value="UniProtKB-SubCell"/>
</dbReference>
<comment type="caution">
    <text evidence="11">The sequence shown here is derived from an EMBL/GenBank/DDBJ whole genome shotgun (WGS) entry which is preliminary data.</text>
</comment>
<evidence type="ECO:0000313" key="11">
    <source>
        <dbReference type="EMBL" id="KAI8045799.1"/>
    </source>
</evidence>
<dbReference type="SUPFAM" id="SSF52518">
    <property type="entry name" value="Thiamin diphosphate-binding fold (THDP-binding)"/>
    <property type="match status" value="1"/>
</dbReference>
<evidence type="ECO:0000256" key="7">
    <source>
        <dbReference type="ARBA" id="ARBA00023002"/>
    </source>
</evidence>
<dbReference type="GO" id="GO:0009083">
    <property type="term" value="P:branched-chain amino acid catabolic process"/>
    <property type="evidence" value="ECO:0007669"/>
    <property type="project" value="TreeGrafter"/>
</dbReference>
<dbReference type="AlphaFoldDB" id="A0A9Q0BVX8"/>
<evidence type="ECO:0000256" key="5">
    <source>
        <dbReference type="ARBA" id="ARBA00022946"/>
    </source>
</evidence>
<keyword evidence="4" id="KW-0479">Metal-binding</keyword>
<evidence type="ECO:0000256" key="2">
    <source>
        <dbReference type="ARBA" id="ARBA00004305"/>
    </source>
</evidence>
<dbReference type="EC" id="1.2.4.4" evidence="9"/>
<evidence type="ECO:0000256" key="3">
    <source>
        <dbReference type="ARBA" id="ARBA00008646"/>
    </source>
</evidence>
<evidence type="ECO:0000259" key="10">
    <source>
        <dbReference type="Pfam" id="PF00676"/>
    </source>
</evidence>
<evidence type="ECO:0000256" key="9">
    <source>
        <dbReference type="RuleBase" id="RU365014"/>
    </source>
</evidence>
<protein>
    <recommendedName>
        <fullName evidence="9">2-oxoisovalerate dehydrogenase subunit alpha</fullName>
        <ecNumber evidence="9">1.2.4.4</ecNumber>
    </recommendedName>
    <alternativeName>
        <fullName evidence="9">Branched-chain alpha-keto acid dehydrogenase E1 component alpha chain</fullName>
    </alternativeName>
</protein>
<accession>A0A9Q0BVX8</accession>
<sequence length="439" mass="49675">MSFLRKSVHLMGAVVRQQKHLKVIAGTISTTARDYSSKPANEFGNFPGAKAPFVSKLNLIQPEDYAPIPIYRVMDRDGYIADESQDPQLSREVVEKMFRDMLLLNTMDKILYESQRQGRISFYMTNFGEEASHIGSAAALEMRDLIYGQYREAGVLVWRGFRIDQFIDQCYGNTDDLGRGKQMPVHYGSRELNFVTISSPLSTQMPQAVGAAYAMKLKPGNDACVVCYFGEGAASEGDAHAAFNFAATLECPVILFCRNNGFAISTPSNEQYRGDGIAGRGPMGYGIATIRVDGTDVFAVYNAMKAAREYVLKENKPLVFEALAYRVGHHSTSDDSTAYRSAEEIEVWNSVEHPISKLKRYMVHKGWFDETEETEFIKDVRKKVLKQIAASEKKLKPNWREMFEGVYAEMPEHLVEQQKELERHIEAHKDSYPLKNFEK</sequence>
<dbReference type="GO" id="GO:0046872">
    <property type="term" value="F:metal ion binding"/>
    <property type="evidence" value="ECO:0007669"/>
    <property type="project" value="UniProtKB-KW"/>
</dbReference>
<comment type="subcellular location">
    <subcellularLocation>
        <location evidence="2">Mitochondrion matrix</location>
    </subcellularLocation>
</comment>
<comment type="catalytic activity">
    <reaction evidence="9">
        <text>N(6)-[(R)-lipoyl]-L-lysyl-[protein] + 3-methyl-2-oxobutanoate + H(+) = N(6)-[(R)-S(8)-2-methylpropanoyldihydrolipoyl]-L-lysyl-[protein] + CO2</text>
        <dbReference type="Rhea" id="RHEA:13457"/>
        <dbReference type="Rhea" id="RHEA-COMP:10474"/>
        <dbReference type="Rhea" id="RHEA-COMP:10497"/>
        <dbReference type="ChEBI" id="CHEBI:11851"/>
        <dbReference type="ChEBI" id="CHEBI:15378"/>
        <dbReference type="ChEBI" id="CHEBI:16526"/>
        <dbReference type="ChEBI" id="CHEBI:83099"/>
        <dbReference type="ChEBI" id="CHEBI:83142"/>
        <dbReference type="EC" id="1.2.4.4"/>
    </reaction>
</comment>
<dbReference type="GO" id="GO:0003863">
    <property type="term" value="F:branched-chain 2-oxo acid dehydrogenase activity"/>
    <property type="evidence" value="ECO:0007669"/>
    <property type="project" value="UniProtKB-EC"/>
</dbReference>
<dbReference type="InterPro" id="IPR029061">
    <property type="entry name" value="THDP-binding"/>
</dbReference>
<evidence type="ECO:0000256" key="4">
    <source>
        <dbReference type="ARBA" id="ARBA00022723"/>
    </source>
</evidence>
<name>A0A9Q0BVX8_9MUSC</name>
<comment type="similarity">
    <text evidence="3 9">Belongs to the BCKDHA family.</text>
</comment>
<keyword evidence="6" id="KW-0630">Potassium</keyword>
<keyword evidence="8" id="KW-0496">Mitochondrion</keyword>
<dbReference type="FunFam" id="3.40.50.970:FF:000015">
    <property type="entry name" value="2-oxoisovalerate dehydrogenase subunit alpha"/>
    <property type="match status" value="1"/>
</dbReference>
<comment type="cofactor">
    <cofactor evidence="1 9">
        <name>thiamine diphosphate</name>
        <dbReference type="ChEBI" id="CHEBI:58937"/>
    </cofactor>
</comment>
<dbReference type="InterPro" id="IPR001017">
    <property type="entry name" value="DH_E1"/>
</dbReference>
<feature type="domain" description="Dehydrogenase E1 component" evidence="10">
    <location>
        <begin position="100"/>
        <end position="398"/>
    </location>
</feature>
<comment type="function">
    <text evidence="9">The branched-chain alpha-keto dehydrogenase complex catalyzes the overall conversion of alpha-keto acids to acyl-CoA and CO(2). It contains multiple copies of three enzymatic components: branched-chain alpha-keto acid decarboxylase (E1), lipoamide acyltransferase (E2) and lipoamide dehydrogenase (E3).</text>
</comment>
<keyword evidence="12" id="KW-1185">Reference proteome</keyword>
<organism evidence="11 12">
    <name type="scientific">Drosophila gunungcola</name>
    <name type="common">fruit fly</name>
    <dbReference type="NCBI Taxonomy" id="103775"/>
    <lineage>
        <taxon>Eukaryota</taxon>
        <taxon>Metazoa</taxon>
        <taxon>Ecdysozoa</taxon>
        <taxon>Arthropoda</taxon>
        <taxon>Hexapoda</taxon>
        <taxon>Insecta</taxon>
        <taxon>Pterygota</taxon>
        <taxon>Neoptera</taxon>
        <taxon>Endopterygota</taxon>
        <taxon>Diptera</taxon>
        <taxon>Brachycera</taxon>
        <taxon>Muscomorpha</taxon>
        <taxon>Ephydroidea</taxon>
        <taxon>Drosophilidae</taxon>
        <taxon>Drosophila</taxon>
        <taxon>Sophophora</taxon>
    </lineage>
</organism>